<proteinExistence type="inferred from homology"/>
<evidence type="ECO:0000256" key="2">
    <source>
        <dbReference type="ARBA" id="ARBA00022723"/>
    </source>
</evidence>
<dbReference type="GO" id="GO:0046872">
    <property type="term" value="F:metal ion binding"/>
    <property type="evidence" value="ECO:0007669"/>
    <property type="project" value="UniProtKB-KW"/>
</dbReference>
<evidence type="ECO:0000256" key="8">
    <source>
        <dbReference type="PIRSR" id="PIRSR601088-2"/>
    </source>
</evidence>
<dbReference type="Gene3D" id="3.90.110.10">
    <property type="entry name" value="Lactate dehydrogenase/glycoside hydrolase, family 4, C-terminal"/>
    <property type="match status" value="1"/>
</dbReference>
<feature type="binding site" evidence="8">
    <location>
        <position position="113"/>
    </location>
    <ligand>
        <name>substrate</name>
    </ligand>
</feature>
<dbReference type="InterPro" id="IPR022616">
    <property type="entry name" value="Glyco_hydro_4_C"/>
</dbReference>
<dbReference type="PANTHER" id="PTHR32092:SF5">
    <property type="entry name" value="6-PHOSPHO-BETA-GLUCOSIDASE"/>
    <property type="match status" value="1"/>
</dbReference>
<feature type="binding site" evidence="9">
    <location>
        <position position="218"/>
    </location>
    <ligand>
        <name>Mn(2+)</name>
        <dbReference type="ChEBI" id="CHEBI:29035"/>
    </ligand>
</feature>
<dbReference type="AlphaFoldDB" id="A0A917WDB0"/>
<accession>A0A917WDB0</accession>
<keyword evidence="2 9" id="KW-0479">Metal-binding</keyword>
<dbReference type="GO" id="GO:0005975">
    <property type="term" value="P:carbohydrate metabolic process"/>
    <property type="evidence" value="ECO:0007669"/>
    <property type="project" value="InterPro"/>
</dbReference>
<name>A0A917WDB0_9ACTN</name>
<keyword evidence="9" id="KW-0408">Iron</keyword>
<evidence type="ECO:0000256" key="5">
    <source>
        <dbReference type="ARBA" id="ARBA00023211"/>
    </source>
</evidence>
<protein>
    <submittedName>
        <fullName evidence="13">6-phospho-beta-glucosidase</fullName>
    </submittedName>
</protein>
<gene>
    <name evidence="13" type="primary">celF</name>
    <name evidence="13" type="ORF">GCM10011594_12050</name>
</gene>
<reference evidence="13" key="1">
    <citation type="journal article" date="2014" name="Int. J. Syst. Evol. Microbiol.">
        <title>Complete genome sequence of Corynebacterium casei LMG S-19264T (=DSM 44701T), isolated from a smear-ripened cheese.</title>
        <authorList>
            <consortium name="US DOE Joint Genome Institute (JGI-PGF)"/>
            <person name="Walter F."/>
            <person name="Albersmeier A."/>
            <person name="Kalinowski J."/>
            <person name="Ruckert C."/>
        </authorList>
    </citation>
    <scope>NUCLEOTIDE SEQUENCE</scope>
    <source>
        <strain evidence="13">CGMCC 4.7308</strain>
    </source>
</reference>
<dbReference type="InterPro" id="IPR001088">
    <property type="entry name" value="Glyco_hydro_4"/>
</dbReference>
<keyword evidence="6 11" id="KW-0326">Glycosidase</keyword>
<evidence type="ECO:0000256" key="3">
    <source>
        <dbReference type="ARBA" id="ARBA00022801"/>
    </source>
</evidence>
<dbReference type="PRINTS" id="PR00732">
    <property type="entry name" value="GLHYDRLASE4"/>
</dbReference>
<evidence type="ECO:0000256" key="11">
    <source>
        <dbReference type="RuleBase" id="RU361152"/>
    </source>
</evidence>
<evidence type="ECO:0000259" key="12">
    <source>
        <dbReference type="Pfam" id="PF11975"/>
    </source>
</evidence>
<evidence type="ECO:0000313" key="14">
    <source>
        <dbReference type="Proteomes" id="UP000655208"/>
    </source>
</evidence>
<evidence type="ECO:0000256" key="7">
    <source>
        <dbReference type="PIRSR" id="PIRSR601088-1"/>
    </source>
</evidence>
<dbReference type="EMBL" id="BMNA01000002">
    <property type="protein sequence ID" value="GGL93767.1"/>
    <property type="molecule type" value="Genomic_DNA"/>
</dbReference>
<evidence type="ECO:0000256" key="1">
    <source>
        <dbReference type="ARBA" id="ARBA00010141"/>
    </source>
</evidence>
<dbReference type="SUPFAM" id="SSF56327">
    <property type="entry name" value="LDH C-terminal domain-like"/>
    <property type="match status" value="1"/>
</dbReference>
<dbReference type="Pfam" id="PF02056">
    <property type="entry name" value="Glyco_hydro_4"/>
    <property type="match status" value="1"/>
</dbReference>
<keyword evidence="9" id="KW-0533">Nickel</keyword>
<feature type="active site" description="Proton acceptor" evidence="7">
    <location>
        <position position="267"/>
    </location>
</feature>
<keyword evidence="9" id="KW-0170">Cobalt</keyword>
<comment type="caution">
    <text evidence="13">The sequence shown here is derived from an EMBL/GenBank/DDBJ whole genome shotgun (WGS) entry which is preliminary data.</text>
</comment>
<keyword evidence="3 11" id="KW-0378">Hydrolase</keyword>
<dbReference type="Proteomes" id="UP000655208">
    <property type="component" value="Unassembled WGS sequence"/>
</dbReference>
<dbReference type="SUPFAM" id="SSF51735">
    <property type="entry name" value="NAD(P)-binding Rossmann-fold domains"/>
    <property type="match status" value="1"/>
</dbReference>
<feature type="binding site" evidence="8">
    <location>
        <position position="167"/>
    </location>
    <ligand>
        <name>substrate</name>
    </ligand>
</feature>
<feature type="site" description="Increases basicity of active site Tyr" evidence="10">
    <location>
        <position position="129"/>
    </location>
</feature>
<sequence length="476" mass="49775">MPLPTATPAPCLGRGGAVPARYRGPVRLVVLGGGGFRTPLLVEAVRRRPELGIDEIVLHDVDRGRLAVVEAVVAGTARPGPGPRVRTGTDLRDALQGAGAVFSAIRVGGAAARVADERDALRLGLLGQETVGAGGLAYAVRSLPAVLAAARTQAEVAPDAWLLMFTNPAGMTTQAARQLLGDRVVGICDSPTGLVARAARAAGVDPAAADPDYVGINHLGWLTALRSGGRDVLPELLADPARLQRFEEGRLFGAELLDALGYLPNEYLYFFYRSRELARELAAGRTRGEVLAADQAAFYAAAGGALPRAADLWRAARLQRERTYLAEGRAADEDRDEADLTGGGYQDVALDALEALTGGRPARLVLDVRNGGAVPQLPADTVVETLCDVDATGVRPRPAPPLDLHRLGLLASVRAAEDAMVHAVTHGSTADARRAFALHPLVGSWEAASPLLAGALARVDPDWPWPRPAGTAATSS</sequence>
<evidence type="ECO:0000256" key="9">
    <source>
        <dbReference type="PIRSR" id="PIRSR601088-3"/>
    </source>
</evidence>
<dbReference type="Pfam" id="PF11975">
    <property type="entry name" value="Glyco_hydro_4C"/>
    <property type="match status" value="1"/>
</dbReference>
<evidence type="ECO:0000256" key="10">
    <source>
        <dbReference type="PIRSR" id="PIRSR601088-4"/>
    </source>
</evidence>
<keyword evidence="4 11" id="KW-0520">NAD</keyword>
<dbReference type="InterPro" id="IPR015955">
    <property type="entry name" value="Lactate_DH/Glyco_Ohase_4_C"/>
</dbReference>
<dbReference type="Gene3D" id="3.40.50.720">
    <property type="entry name" value="NAD(P)-binding Rossmann-like Domain"/>
    <property type="match status" value="1"/>
</dbReference>
<dbReference type="GO" id="GO:0004553">
    <property type="term" value="F:hydrolase activity, hydrolyzing O-glycosyl compounds"/>
    <property type="evidence" value="ECO:0007669"/>
    <property type="project" value="InterPro"/>
</dbReference>
<feature type="domain" description="Glycosyl hydrolase family 4 C-terminal" evidence="12">
    <location>
        <begin position="213"/>
        <end position="442"/>
    </location>
</feature>
<dbReference type="InterPro" id="IPR036291">
    <property type="entry name" value="NAD(P)-bd_dom_sf"/>
</dbReference>
<comment type="cofactor">
    <cofactor evidence="11">
        <name>NAD(+)</name>
        <dbReference type="ChEBI" id="CHEBI:57540"/>
    </cofactor>
    <text evidence="11">Binds 1 NAD(+) per subunit.</text>
</comment>
<feature type="active site" description="Proton donor" evidence="7">
    <location>
        <position position="189"/>
    </location>
</feature>
<comment type="similarity">
    <text evidence="1 11">Belongs to the glycosyl hydrolase 4 family.</text>
</comment>
<reference evidence="13" key="2">
    <citation type="submission" date="2020-09" db="EMBL/GenBank/DDBJ databases">
        <authorList>
            <person name="Sun Q."/>
            <person name="Zhou Y."/>
        </authorList>
    </citation>
    <scope>NUCLEOTIDE SEQUENCE</scope>
    <source>
        <strain evidence="13">CGMCC 4.7308</strain>
    </source>
</reference>
<evidence type="ECO:0000256" key="6">
    <source>
        <dbReference type="ARBA" id="ARBA00023295"/>
    </source>
</evidence>
<organism evidence="13 14">
    <name type="scientific">Nakamurella endophytica</name>
    <dbReference type="NCBI Taxonomy" id="1748367"/>
    <lineage>
        <taxon>Bacteria</taxon>
        <taxon>Bacillati</taxon>
        <taxon>Actinomycetota</taxon>
        <taxon>Actinomycetes</taxon>
        <taxon>Nakamurellales</taxon>
        <taxon>Nakamurellaceae</taxon>
        <taxon>Nakamurella</taxon>
    </lineage>
</organism>
<keyword evidence="14" id="KW-1185">Reference proteome</keyword>
<feature type="binding site" evidence="9">
    <location>
        <position position="188"/>
    </location>
    <ligand>
        <name>Mn(2+)</name>
        <dbReference type="ChEBI" id="CHEBI:29035"/>
    </ligand>
</feature>
<evidence type="ECO:0000313" key="13">
    <source>
        <dbReference type="EMBL" id="GGL93767.1"/>
    </source>
</evidence>
<keyword evidence="5 9" id="KW-0464">Manganese</keyword>
<dbReference type="GO" id="GO:0016616">
    <property type="term" value="F:oxidoreductase activity, acting on the CH-OH group of donors, NAD or NADP as acceptor"/>
    <property type="evidence" value="ECO:0007669"/>
    <property type="project" value="InterPro"/>
</dbReference>
<dbReference type="PANTHER" id="PTHR32092">
    <property type="entry name" value="6-PHOSPHO-BETA-GLUCOSIDASE-RELATED"/>
    <property type="match status" value="1"/>
</dbReference>
<evidence type="ECO:0000256" key="4">
    <source>
        <dbReference type="ARBA" id="ARBA00023027"/>
    </source>
</evidence>